<dbReference type="Gene3D" id="1.20.1280.50">
    <property type="match status" value="1"/>
</dbReference>
<organism evidence="2 3">
    <name type="scientific">Lolium multiflorum</name>
    <name type="common">Italian ryegrass</name>
    <name type="synonym">Lolium perenne subsp. multiflorum</name>
    <dbReference type="NCBI Taxonomy" id="4521"/>
    <lineage>
        <taxon>Eukaryota</taxon>
        <taxon>Viridiplantae</taxon>
        <taxon>Streptophyta</taxon>
        <taxon>Embryophyta</taxon>
        <taxon>Tracheophyta</taxon>
        <taxon>Spermatophyta</taxon>
        <taxon>Magnoliopsida</taxon>
        <taxon>Liliopsida</taxon>
        <taxon>Poales</taxon>
        <taxon>Poaceae</taxon>
        <taxon>BOP clade</taxon>
        <taxon>Pooideae</taxon>
        <taxon>Poodae</taxon>
        <taxon>Poeae</taxon>
        <taxon>Poeae Chloroplast Group 2 (Poeae type)</taxon>
        <taxon>Loliodinae</taxon>
        <taxon>Loliinae</taxon>
        <taxon>Lolium</taxon>
    </lineage>
</organism>
<name>A0AAD8R1K9_LOLMU</name>
<sequence>MAPAGANIAATVPALPEDVLVEILLLLPAKLVLRFGAVCKQWRRLLSDPIFIHDHHRRAPRAILLNSNRMGISALPFPYTDQSTPAPLYCGIPCQHTYLHGCCDGLLLFSSNCLEPHEIDTNGDVFRYFVCNPATREFTRLPAEIGQQVEFVGFYRHAPTAKYRVLCHNIHYPYKIYEYTCRLVGVDGTLGAPLFVADEGVLKLWVLESYEEEEWGIKSQVWHGRLSIKKQPRAVVLDLAAVRLCASSGRGEV</sequence>
<dbReference type="PANTHER" id="PTHR31672:SF2">
    <property type="entry name" value="F-BOX DOMAIN-CONTAINING PROTEIN"/>
    <property type="match status" value="1"/>
</dbReference>
<dbReference type="Proteomes" id="UP001231189">
    <property type="component" value="Unassembled WGS sequence"/>
</dbReference>
<protein>
    <recommendedName>
        <fullName evidence="1">F-box domain-containing protein</fullName>
    </recommendedName>
</protein>
<dbReference type="AlphaFoldDB" id="A0AAD8R1K9"/>
<dbReference type="SUPFAM" id="SSF81383">
    <property type="entry name" value="F-box domain"/>
    <property type="match status" value="1"/>
</dbReference>
<dbReference type="PROSITE" id="PS50181">
    <property type="entry name" value="FBOX"/>
    <property type="match status" value="1"/>
</dbReference>
<evidence type="ECO:0000313" key="2">
    <source>
        <dbReference type="EMBL" id="KAK1611754.1"/>
    </source>
</evidence>
<dbReference type="InterPro" id="IPR050796">
    <property type="entry name" value="SCF_F-box_component"/>
</dbReference>
<reference evidence="2" key="1">
    <citation type="submission" date="2023-07" db="EMBL/GenBank/DDBJ databases">
        <title>A chromosome-level genome assembly of Lolium multiflorum.</title>
        <authorList>
            <person name="Chen Y."/>
            <person name="Copetti D."/>
            <person name="Kolliker R."/>
            <person name="Studer B."/>
        </authorList>
    </citation>
    <scope>NUCLEOTIDE SEQUENCE</scope>
    <source>
        <strain evidence="2">02402/16</strain>
        <tissue evidence="2">Leaf</tissue>
    </source>
</reference>
<keyword evidence="3" id="KW-1185">Reference proteome</keyword>
<proteinExistence type="predicted"/>
<dbReference type="InterPro" id="IPR001810">
    <property type="entry name" value="F-box_dom"/>
</dbReference>
<evidence type="ECO:0000313" key="3">
    <source>
        <dbReference type="Proteomes" id="UP001231189"/>
    </source>
</evidence>
<accession>A0AAD8R1K9</accession>
<feature type="domain" description="F-box" evidence="1">
    <location>
        <begin position="9"/>
        <end position="59"/>
    </location>
</feature>
<dbReference type="SMART" id="SM00256">
    <property type="entry name" value="FBOX"/>
    <property type="match status" value="1"/>
</dbReference>
<dbReference type="Pfam" id="PF12937">
    <property type="entry name" value="F-box-like"/>
    <property type="match status" value="1"/>
</dbReference>
<comment type="caution">
    <text evidence="2">The sequence shown here is derived from an EMBL/GenBank/DDBJ whole genome shotgun (WGS) entry which is preliminary data.</text>
</comment>
<dbReference type="PANTHER" id="PTHR31672">
    <property type="entry name" value="BNACNNG10540D PROTEIN"/>
    <property type="match status" value="1"/>
</dbReference>
<evidence type="ECO:0000259" key="1">
    <source>
        <dbReference type="PROSITE" id="PS50181"/>
    </source>
</evidence>
<gene>
    <name evidence="2" type="ORF">QYE76_035427</name>
</gene>
<dbReference type="EMBL" id="JAUUTY010000007">
    <property type="protein sequence ID" value="KAK1611754.1"/>
    <property type="molecule type" value="Genomic_DNA"/>
</dbReference>
<dbReference type="InterPro" id="IPR036047">
    <property type="entry name" value="F-box-like_dom_sf"/>
</dbReference>